<organism evidence="1 2">
    <name type="scientific">Persicobacter psychrovividus</name>
    <dbReference type="NCBI Taxonomy" id="387638"/>
    <lineage>
        <taxon>Bacteria</taxon>
        <taxon>Pseudomonadati</taxon>
        <taxon>Bacteroidota</taxon>
        <taxon>Cytophagia</taxon>
        <taxon>Cytophagales</taxon>
        <taxon>Persicobacteraceae</taxon>
        <taxon>Persicobacter</taxon>
    </lineage>
</organism>
<keyword evidence="2" id="KW-1185">Reference proteome</keyword>
<name>A0ABM7VK45_9BACT</name>
<geneLocation type="plasmid" evidence="1 2">
    <name>pPP2</name>
</geneLocation>
<evidence type="ECO:0008006" key="3">
    <source>
        <dbReference type="Google" id="ProtNLM"/>
    </source>
</evidence>
<evidence type="ECO:0000313" key="2">
    <source>
        <dbReference type="Proteomes" id="UP001354989"/>
    </source>
</evidence>
<protein>
    <recommendedName>
        <fullName evidence="3">Adhesin</fullName>
    </recommendedName>
</protein>
<proteinExistence type="predicted"/>
<dbReference type="RefSeq" id="WP_338398668.1">
    <property type="nucleotide sequence ID" value="NZ_AP025294.1"/>
</dbReference>
<reference evidence="1 2" key="1">
    <citation type="submission" date="2021-12" db="EMBL/GenBank/DDBJ databases">
        <title>Genome sequencing of bacteria with rrn-lacking chromosome and rrn-plasmid.</title>
        <authorList>
            <person name="Anda M."/>
            <person name="Iwasaki W."/>
        </authorList>
    </citation>
    <scope>NUCLEOTIDE SEQUENCE [LARGE SCALE GENOMIC DNA]</scope>
    <source>
        <strain evidence="1 2">NBRC 101262</strain>
        <plasmid evidence="1 2">pPP2</plasmid>
    </source>
</reference>
<dbReference type="EMBL" id="AP025294">
    <property type="protein sequence ID" value="BDD01354.1"/>
    <property type="molecule type" value="Genomic_DNA"/>
</dbReference>
<sequence length="247" mass="27551">MSLKNRATLKDFFNRGKLPTASNFHDLIDSVVNKVDDGMSKTMEDGLMLSAVGASEKLISYFKNIEDRSPAWNAAVDKATASLHYKNAQGDPVLSLSQNGNVGIQNRNPSFALEVNGVIGSPAREGTAYRGHIPADGKWHTIVGDLNGCHLFEVVAGVGKKKTGRYAMIYAKAMSTYGKSKNTIEATHAHYGIRLNKIQLRWTGETYNYQLQMRTRTDYNGAFHIQYHIAELWQDTFMDNCIINEKK</sequence>
<keyword evidence="1" id="KW-0614">Plasmid</keyword>
<dbReference type="Proteomes" id="UP001354989">
    <property type="component" value="Plasmid pPP2"/>
</dbReference>
<evidence type="ECO:0000313" key="1">
    <source>
        <dbReference type="EMBL" id="BDD01354.1"/>
    </source>
</evidence>
<gene>
    <name evidence="1" type="ORF">PEPS_36340</name>
</gene>
<accession>A0ABM7VK45</accession>